<keyword evidence="1" id="KW-0812">Transmembrane</keyword>
<dbReference type="AlphaFoldDB" id="A0AA42N251"/>
<dbReference type="GO" id="GO:0043683">
    <property type="term" value="P:type IV pilus assembly"/>
    <property type="evidence" value="ECO:0007669"/>
    <property type="project" value="InterPro"/>
</dbReference>
<dbReference type="Gene3D" id="3.30.700.10">
    <property type="entry name" value="Glycoprotein, Type 4 Pilin"/>
    <property type="match status" value="1"/>
</dbReference>
<dbReference type="Pfam" id="PF16732">
    <property type="entry name" value="ComP_DUS"/>
    <property type="match status" value="1"/>
</dbReference>
<dbReference type="EMBL" id="JAOBYN010000013">
    <property type="protein sequence ID" value="MDH1056051.1"/>
    <property type="molecule type" value="Genomic_DNA"/>
</dbReference>
<feature type="transmembrane region" description="Helical" evidence="1">
    <location>
        <begin position="6"/>
        <end position="26"/>
    </location>
</feature>
<gene>
    <name evidence="2" type="ORF">N5C05_14940</name>
</gene>
<keyword evidence="1" id="KW-1133">Transmembrane helix</keyword>
<dbReference type="NCBIfam" id="TIGR02532">
    <property type="entry name" value="IV_pilin_GFxxxE"/>
    <property type="match status" value="1"/>
</dbReference>
<dbReference type="PANTHER" id="PTHR30093:SF47">
    <property type="entry name" value="TYPE IV PILUS NON-CORE MINOR PILIN PILE"/>
    <property type="match status" value="1"/>
</dbReference>
<proteinExistence type="predicted"/>
<dbReference type="Proteomes" id="UP001158730">
    <property type="component" value="Unassembled WGS sequence"/>
</dbReference>
<dbReference type="InterPro" id="IPR012902">
    <property type="entry name" value="N_methyl_site"/>
</dbReference>
<dbReference type="RefSeq" id="WP_280054526.1">
    <property type="nucleotide sequence ID" value="NZ_JAOBYN010000013.1"/>
</dbReference>
<keyword evidence="1" id="KW-0472">Membrane</keyword>
<accession>A0AA42N251</accession>
<organism evidence="2 3">
    <name type="scientific">Aquipseudomonas alcaligenes</name>
    <name type="common">Pseudomonas alcaligenes</name>
    <dbReference type="NCBI Taxonomy" id="43263"/>
    <lineage>
        <taxon>Bacteria</taxon>
        <taxon>Pseudomonadati</taxon>
        <taxon>Pseudomonadota</taxon>
        <taxon>Gammaproteobacteria</taxon>
        <taxon>Pseudomonadales</taxon>
        <taxon>Pseudomonadaceae</taxon>
        <taxon>Aquipseudomonas</taxon>
    </lineage>
</organism>
<evidence type="ECO:0000313" key="3">
    <source>
        <dbReference type="Proteomes" id="UP001158730"/>
    </source>
</evidence>
<sequence>MKRNGFTLIELMIAVAVVGILAALAYPSYTEYVKKTYRAEVVAVMLENAQIMERYYSQNGTYENASIVDQSPPDGNAIYDIEIDDASTTDSAFVINAKAVDGGLMDGDECEALSINELGEQGSGDGDNSVCWRR</sequence>
<evidence type="ECO:0000313" key="2">
    <source>
        <dbReference type="EMBL" id="MDH1056051.1"/>
    </source>
</evidence>
<dbReference type="SUPFAM" id="SSF54523">
    <property type="entry name" value="Pili subunits"/>
    <property type="match status" value="1"/>
</dbReference>
<name>A0AA42N251_AQUAC</name>
<comment type="caution">
    <text evidence="2">The sequence shown here is derived from an EMBL/GenBank/DDBJ whole genome shotgun (WGS) entry which is preliminary data.</text>
</comment>
<dbReference type="Pfam" id="PF07963">
    <property type="entry name" value="N_methyl"/>
    <property type="match status" value="1"/>
</dbReference>
<evidence type="ECO:0000256" key="1">
    <source>
        <dbReference type="SAM" id="Phobius"/>
    </source>
</evidence>
<dbReference type="PANTHER" id="PTHR30093">
    <property type="entry name" value="GENERAL SECRETION PATHWAY PROTEIN G"/>
    <property type="match status" value="1"/>
</dbReference>
<dbReference type="InterPro" id="IPR045584">
    <property type="entry name" value="Pilin-like"/>
</dbReference>
<reference evidence="2" key="1">
    <citation type="submission" date="2022-09" db="EMBL/GenBank/DDBJ databases">
        <title>Intensive care unit water sources are persistently colonized with multi-drug resistant bacteria and are the site of extensive horizontal gene transfer of antibiotic resistance genes.</title>
        <authorList>
            <person name="Diorio-Toth L."/>
        </authorList>
    </citation>
    <scope>NUCLEOTIDE SEQUENCE</scope>
    <source>
        <strain evidence="2">GD03990</strain>
    </source>
</reference>
<dbReference type="InterPro" id="IPR031982">
    <property type="entry name" value="PilE-like"/>
</dbReference>
<protein>
    <submittedName>
        <fullName evidence="2">Type IV pilin protein</fullName>
    </submittedName>
</protein>